<evidence type="ECO:0000256" key="1">
    <source>
        <dbReference type="ARBA" id="ARBA00009437"/>
    </source>
</evidence>
<dbReference type="Pfam" id="PF00126">
    <property type="entry name" value="HTH_1"/>
    <property type="match status" value="1"/>
</dbReference>
<dbReference type="InterPro" id="IPR058163">
    <property type="entry name" value="LysR-type_TF_proteobact-type"/>
</dbReference>
<dbReference type="SUPFAM" id="SSF53850">
    <property type="entry name" value="Periplasmic binding protein-like II"/>
    <property type="match status" value="1"/>
</dbReference>
<feature type="domain" description="HTH lysR-type" evidence="2">
    <location>
        <begin position="23"/>
        <end position="73"/>
    </location>
</feature>
<evidence type="ECO:0000259" key="2">
    <source>
        <dbReference type="PROSITE" id="PS50931"/>
    </source>
</evidence>
<dbReference type="Proteomes" id="UP001562065">
    <property type="component" value="Unassembled WGS sequence"/>
</dbReference>
<comment type="similarity">
    <text evidence="1">Belongs to the LysR transcriptional regulatory family.</text>
</comment>
<protein>
    <submittedName>
        <fullName evidence="3">LysR family transcriptional regulator</fullName>
    </submittedName>
</protein>
<dbReference type="SUPFAM" id="SSF46785">
    <property type="entry name" value="Winged helix' DNA-binding domain"/>
    <property type="match status" value="1"/>
</dbReference>
<dbReference type="InterPro" id="IPR000847">
    <property type="entry name" value="LysR_HTH_N"/>
</dbReference>
<sequence length="298" mass="32720">MARFIAPASSAASPLPPVQLESAFVRVAERGNFADAAQDLALTPVALRRMMDRLQRQQGARLLFRQERQVCLTWAGQQLYQRLQGHPLTPSRPLVMAVSEPLLSGFLQRGLLQLMRQQPQLQLVLQAVPLGAAAAQSDLAVLLSDSAPADDARHMGQVEFSPHVARRQLRHSPWLAELDSAAVGQLVGVQPESMAQCPTLAGWHQWLSRYAQGWVQVPASEHARAQLQGGRAVALLPTFTPQLAPELVAVRWRGESLPHLRVWLHSDAAAPSAPLQWLHNAVGGLLQERATWLGTRVQ</sequence>
<dbReference type="EMBL" id="JBGCUO010000001">
    <property type="protein sequence ID" value="MEY1660684.1"/>
    <property type="molecule type" value="Genomic_DNA"/>
</dbReference>
<comment type="caution">
    <text evidence="3">The sequence shown here is derived from an EMBL/GenBank/DDBJ whole genome shotgun (WGS) entry which is preliminary data.</text>
</comment>
<dbReference type="PANTHER" id="PTHR30537:SF5">
    <property type="entry name" value="HTH-TYPE TRANSCRIPTIONAL ACTIVATOR TTDR-RELATED"/>
    <property type="match status" value="1"/>
</dbReference>
<dbReference type="InterPro" id="IPR036390">
    <property type="entry name" value="WH_DNA-bd_sf"/>
</dbReference>
<reference evidence="3 4" key="1">
    <citation type="submission" date="2024-07" db="EMBL/GenBank/DDBJ databases">
        <authorList>
            <person name="Ren Q."/>
        </authorList>
    </citation>
    <scope>NUCLEOTIDE SEQUENCE [LARGE SCALE GENOMIC DNA]</scope>
    <source>
        <strain evidence="3 4">REN37</strain>
    </source>
</reference>
<name>A0ABV4ACW1_9GAMM</name>
<dbReference type="RefSeq" id="WP_369453929.1">
    <property type="nucleotide sequence ID" value="NZ_JBGCUO010000001.1"/>
</dbReference>
<gene>
    <name evidence="3" type="ORF">AB5I84_00810</name>
</gene>
<proteinExistence type="inferred from homology"/>
<keyword evidence="4" id="KW-1185">Reference proteome</keyword>
<dbReference type="Gene3D" id="1.10.10.10">
    <property type="entry name" value="Winged helix-like DNA-binding domain superfamily/Winged helix DNA-binding domain"/>
    <property type="match status" value="1"/>
</dbReference>
<dbReference type="PROSITE" id="PS50931">
    <property type="entry name" value="HTH_LYSR"/>
    <property type="match status" value="1"/>
</dbReference>
<dbReference type="PANTHER" id="PTHR30537">
    <property type="entry name" value="HTH-TYPE TRANSCRIPTIONAL REGULATOR"/>
    <property type="match status" value="1"/>
</dbReference>
<evidence type="ECO:0000313" key="4">
    <source>
        <dbReference type="Proteomes" id="UP001562065"/>
    </source>
</evidence>
<evidence type="ECO:0000313" key="3">
    <source>
        <dbReference type="EMBL" id="MEY1660684.1"/>
    </source>
</evidence>
<organism evidence="3 4">
    <name type="scientific">Isoalcanivorax beigongshangi</name>
    <dbReference type="NCBI Taxonomy" id="3238810"/>
    <lineage>
        <taxon>Bacteria</taxon>
        <taxon>Pseudomonadati</taxon>
        <taxon>Pseudomonadota</taxon>
        <taxon>Gammaproteobacteria</taxon>
        <taxon>Oceanospirillales</taxon>
        <taxon>Alcanivoracaceae</taxon>
        <taxon>Isoalcanivorax</taxon>
    </lineage>
</organism>
<accession>A0ABV4ACW1</accession>
<dbReference type="InterPro" id="IPR036388">
    <property type="entry name" value="WH-like_DNA-bd_sf"/>
</dbReference>